<reference evidence="4" key="2">
    <citation type="submission" date="2015-01" db="EMBL/GenBank/DDBJ databases">
        <title>Evolutionary Origins and Diversification of the Mycorrhizal Mutualists.</title>
        <authorList>
            <consortium name="DOE Joint Genome Institute"/>
            <consortium name="Mycorrhizal Genomics Consortium"/>
            <person name="Kohler A."/>
            <person name="Kuo A."/>
            <person name="Nagy L.G."/>
            <person name="Floudas D."/>
            <person name="Copeland A."/>
            <person name="Barry K.W."/>
            <person name="Cichocki N."/>
            <person name="Veneault-Fourrey C."/>
            <person name="LaButti K."/>
            <person name="Lindquist E.A."/>
            <person name="Lipzen A."/>
            <person name="Lundell T."/>
            <person name="Morin E."/>
            <person name="Murat C."/>
            <person name="Riley R."/>
            <person name="Ohm R."/>
            <person name="Sun H."/>
            <person name="Tunlid A."/>
            <person name="Henrissat B."/>
            <person name="Grigoriev I.V."/>
            <person name="Hibbett D.S."/>
            <person name="Martin F."/>
        </authorList>
    </citation>
    <scope>NUCLEOTIDE SEQUENCE [LARGE SCALE GENOMIC DNA]</scope>
    <source>
        <strain evidence="4">LaAM-08-1</strain>
    </source>
</reference>
<dbReference type="EMBL" id="KN838845">
    <property type="protein sequence ID" value="KIJ93417.1"/>
    <property type="molecule type" value="Genomic_DNA"/>
</dbReference>
<dbReference type="Pfam" id="PF24883">
    <property type="entry name" value="NPHP3_N"/>
    <property type="match status" value="1"/>
</dbReference>
<dbReference type="OrthoDB" id="3262196at2759"/>
<dbReference type="PANTHER" id="PTHR10039">
    <property type="entry name" value="AMELOGENIN"/>
    <property type="match status" value="1"/>
</dbReference>
<dbReference type="HOGENOM" id="CLU_000288_6_10_1"/>
<protein>
    <recommendedName>
        <fullName evidence="2">Nephrocystin 3-like N-terminal domain-containing protein</fullName>
    </recommendedName>
</protein>
<dbReference type="Gene3D" id="3.40.50.300">
    <property type="entry name" value="P-loop containing nucleotide triphosphate hydrolases"/>
    <property type="match status" value="1"/>
</dbReference>
<reference evidence="3 4" key="1">
    <citation type="submission" date="2014-04" db="EMBL/GenBank/DDBJ databases">
        <authorList>
            <consortium name="DOE Joint Genome Institute"/>
            <person name="Kuo A."/>
            <person name="Kohler A."/>
            <person name="Nagy L.G."/>
            <person name="Floudas D."/>
            <person name="Copeland A."/>
            <person name="Barry K.W."/>
            <person name="Cichocki N."/>
            <person name="Veneault-Fourrey C."/>
            <person name="LaButti K."/>
            <person name="Lindquist E.A."/>
            <person name="Lipzen A."/>
            <person name="Lundell T."/>
            <person name="Morin E."/>
            <person name="Murat C."/>
            <person name="Sun H."/>
            <person name="Tunlid A."/>
            <person name="Henrissat B."/>
            <person name="Grigoriev I.V."/>
            <person name="Hibbett D.S."/>
            <person name="Martin F."/>
            <person name="Nordberg H.P."/>
            <person name="Cantor M.N."/>
            <person name="Hua S.X."/>
        </authorList>
    </citation>
    <scope>NUCLEOTIDE SEQUENCE [LARGE SCALE GENOMIC DNA]</scope>
    <source>
        <strain evidence="3 4">LaAM-08-1</strain>
    </source>
</reference>
<dbReference type="InterPro" id="IPR027417">
    <property type="entry name" value="P-loop_NTPase"/>
</dbReference>
<dbReference type="InterPro" id="IPR056884">
    <property type="entry name" value="NPHP3-like_N"/>
</dbReference>
<name>A0A0C9XAZ3_9AGAR</name>
<dbReference type="Proteomes" id="UP000054477">
    <property type="component" value="Unassembled WGS sequence"/>
</dbReference>
<evidence type="ECO:0000313" key="3">
    <source>
        <dbReference type="EMBL" id="KIJ93417.1"/>
    </source>
</evidence>
<gene>
    <name evidence="3" type="ORF">K443DRAFT_401538</name>
</gene>
<evidence type="ECO:0000259" key="2">
    <source>
        <dbReference type="Pfam" id="PF24883"/>
    </source>
</evidence>
<accession>A0A0C9XAZ3</accession>
<feature type="domain" description="Nephrocystin 3-like N-terminal" evidence="2">
    <location>
        <begin position="69"/>
        <end position="235"/>
    </location>
</feature>
<proteinExistence type="predicted"/>
<dbReference type="SUPFAM" id="SSF52540">
    <property type="entry name" value="P-loop containing nucleoside triphosphate hydrolases"/>
    <property type="match status" value="1"/>
</dbReference>
<organism evidence="3 4">
    <name type="scientific">Laccaria amethystina LaAM-08-1</name>
    <dbReference type="NCBI Taxonomy" id="1095629"/>
    <lineage>
        <taxon>Eukaryota</taxon>
        <taxon>Fungi</taxon>
        <taxon>Dikarya</taxon>
        <taxon>Basidiomycota</taxon>
        <taxon>Agaricomycotina</taxon>
        <taxon>Agaricomycetes</taxon>
        <taxon>Agaricomycetidae</taxon>
        <taxon>Agaricales</taxon>
        <taxon>Agaricineae</taxon>
        <taxon>Hydnangiaceae</taxon>
        <taxon>Laccaria</taxon>
    </lineage>
</organism>
<evidence type="ECO:0000313" key="4">
    <source>
        <dbReference type="Proteomes" id="UP000054477"/>
    </source>
</evidence>
<keyword evidence="1" id="KW-0677">Repeat</keyword>
<sequence length="559" mass="62715">MPIFSNSTSMTFPGDPTFYDVGGDAHFHSNPASPIGLYEQLRPVEDAGHTRGGQVARCDPGTRVTLIDTIKKWVDTKGRDVPSVCWLNGPAGYGKSALSQTIAELYAENGRLAASFFFLRGAGARTRIDHLIPTLAYQICVSIPTSKTVVEKVLDEEPFILSTSLTHQFQKLVIEPLLAASSGLTAFLSTTKANIIVIDALDECDDKCRMGEFITAIIETAGKRFPLIRILLTSRVEEHIRRKFDHSRAESTSIYRLELVDFDARPDIQAYFQKKFNNIYQQSFPIMRGIPQPWPSPSDLNLLLSKAGGSFMFATTLIYWIEASEFPDRDLKVVLQSDVMGLDPLYKQVLSEVSLTPSFYHILGTIMILVENQSITALSKLLKFQSREIIHDLLAVQSLLLIPGDDDQPIQLFHTSLRDFLTSQVRSESYYINPSIQHALLAIDCLQCLTNDVEHNFFDTAGERYACCQWPHHICLAFGEQGQDLSDTNFNSLVNLVDLLMSKNIESWFNTILNCNRDIRKSVVQDLEAALSSFQQEKFAIASKKACIWPVLEVTQKEV</sequence>
<evidence type="ECO:0000256" key="1">
    <source>
        <dbReference type="ARBA" id="ARBA00022737"/>
    </source>
</evidence>
<keyword evidence="4" id="KW-1185">Reference proteome</keyword>
<dbReference type="AlphaFoldDB" id="A0A0C9XAZ3"/>
<dbReference type="PANTHER" id="PTHR10039:SF16">
    <property type="entry name" value="GPI INOSITOL-DEACYLASE"/>
    <property type="match status" value="1"/>
</dbReference>